<sequence>MLPSGHMGSASADFKTASLISLADAADALAKAAATLAEAVRTATEAFSVQTLVAPEEEGNQGINIGKGPDDTAITKPTAVEDENQRPGPGVTGKDTNNESELLGAENKPEAPLTTAGPPKKEPNPLNQPYHLLVEKEVDVLLYVCALIDKRQRAICYMPCGTTSLKAYKQLLESVTEISVYILTSTAASKLDQAITDFLGSNGSILLVPESLSPDFGIGGDKSWVIHVGWPVNETQYNTQRKTHCAQNNVLVAYSGDRNLYPSGDRIIGMTAPWPKDNASYRASVSILRPLYEVMLTEISLDMKTRVYQDWIQFHAIHGPRHVKEWTATVVVERANSYLRNILNWSGPHTGGDIPLPEVSPGFVTQNELHSAVQDGILQVETDSEPEITSPSPAPRQEEVPQKNEFQLTTGHTYFDLEEEFDAIPLMCFISDKYHKTICLLEGHAAVRHYQKLFSKITGRLAIAPAGTNNNPGVDEAVSQFLSVSEPVILLLAYTTTNLPSTLKENLIDCCVYWGLGSPLKQGNLAVLKFYATASNQHVQMHRGMATNDLKRHPSAALPLDLTENSILAPLRDKMKSALISDKVIMRMIVMFASLLESPIWRRSYSPDFLSAEDAAKRANQYAARVLLHGDPADGSKIFPPVSGRPPAPRIAVEKFKLQPAVDAGLLTIGG</sequence>
<dbReference type="KEGG" id="rsx:RhiXN_03476"/>
<evidence type="ECO:0000313" key="2">
    <source>
        <dbReference type="EMBL" id="QRW18552.1"/>
    </source>
</evidence>
<dbReference type="RefSeq" id="XP_043178789.1">
    <property type="nucleotide sequence ID" value="XM_043323293.1"/>
</dbReference>
<evidence type="ECO:0000313" key="3">
    <source>
        <dbReference type="Proteomes" id="UP000650533"/>
    </source>
</evidence>
<dbReference type="GeneID" id="67025756"/>
<feature type="region of interest" description="Disordered" evidence="1">
    <location>
        <begin position="52"/>
        <end position="127"/>
    </location>
</feature>
<dbReference type="AlphaFoldDB" id="A0A8H8SVK7"/>
<feature type="region of interest" description="Disordered" evidence="1">
    <location>
        <begin position="383"/>
        <end position="402"/>
    </location>
</feature>
<accession>A0A8H8SVK7</accession>
<protein>
    <submittedName>
        <fullName evidence="2">Uncharacterized protein</fullName>
    </submittedName>
</protein>
<proteinExistence type="predicted"/>
<reference evidence="2" key="1">
    <citation type="submission" date="2020-05" db="EMBL/GenBank/DDBJ databases">
        <title>Evolutionary and genomic comparisons of hybrid uninucleate and nonhybrid Rhizoctonia fungi.</title>
        <authorList>
            <person name="Li C."/>
            <person name="Chen X."/>
        </authorList>
    </citation>
    <scope>NUCLEOTIDE SEQUENCE</scope>
    <source>
        <strain evidence="2">AG-1 IA</strain>
    </source>
</reference>
<name>A0A8H8SVK7_9AGAM</name>
<organism evidence="2 3">
    <name type="scientific">Rhizoctonia solani</name>
    <dbReference type="NCBI Taxonomy" id="456999"/>
    <lineage>
        <taxon>Eukaryota</taxon>
        <taxon>Fungi</taxon>
        <taxon>Dikarya</taxon>
        <taxon>Basidiomycota</taxon>
        <taxon>Agaricomycotina</taxon>
        <taxon>Agaricomycetes</taxon>
        <taxon>Cantharellales</taxon>
        <taxon>Ceratobasidiaceae</taxon>
        <taxon>Rhizoctonia</taxon>
    </lineage>
</organism>
<dbReference type="Proteomes" id="UP000650533">
    <property type="component" value="Chromosome 3"/>
</dbReference>
<evidence type="ECO:0000256" key="1">
    <source>
        <dbReference type="SAM" id="MobiDB-lite"/>
    </source>
</evidence>
<dbReference type="EMBL" id="CP059660">
    <property type="protein sequence ID" value="QRW18552.1"/>
    <property type="molecule type" value="Genomic_DNA"/>
</dbReference>
<gene>
    <name evidence="2" type="ORF">RhiXN_03476</name>
</gene>